<organism evidence="5 6">
    <name type="scientific">Meloidogyne incognita</name>
    <name type="common">Southern root-knot nematode worm</name>
    <name type="synonym">Oxyuris incognita</name>
    <dbReference type="NCBI Taxonomy" id="6306"/>
    <lineage>
        <taxon>Eukaryota</taxon>
        <taxon>Metazoa</taxon>
        <taxon>Ecdysozoa</taxon>
        <taxon>Nematoda</taxon>
        <taxon>Chromadorea</taxon>
        <taxon>Rhabditida</taxon>
        <taxon>Tylenchina</taxon>
        <taxon>Tylenchomorpha</taxon>
        <taxon>Tylenchoidea</taxon>
        <taxon>Meloidogynidae</taxon>
        <taxon>Meloidogyninae</taxon>
        <taxon>Meloidogyne</taxon>
        <taxon>Meloidogyne incognita group</taxon>
    </lineage>
</organism>
<dbReference type="Pfam" id="PF00743">
    <property type="entry name" value="FMO-like"/>
    <property type="match status" value="1"/>
</dbReference>
<dbReference type="WBParaSite" id="Minc3s06246g39555">
    <property type="protein sequence ID" value="Minc3s06246g39555"/>
    <property type="gene ID" value="Minc3s06246g39555"/>
</dbReference>
<evidence type="ECO:0000313" key="5">
    <source>
        <dbReference type="Proteomes" id="UP000887563"/>
    </source>
</evidence>
<dbReference type="Proteomes" id="UP000887563">
    <property type="component" value="Unplaced"/>
</dbReference>
<dbReference type="InterPro" id="IPR020946">
    <property type="entry name" value="Flavin_mOase-like"/>
</dbReference>
<accession>A0A914NGE4</accession>
<comment type="similarity">
    <text evidence="4">Belongs to the FMO family.</text>
</comment>
<sequence>MDELARLIGCLPALGKYAISDPTFYQKLLFGANAPYVYRLDGPGKWEGARNAIMTLEERIYVKIFAVEPHYGTSSWGFKNFCFVMRSILNRGYSLESSSQKIS</sequence>
<dbReference type="AlphaFoldDB" id="A0A914NGE4"/>
<dbReference type="EC" id="1.-.-.-" evidence="4"/>
<dbReference type="GO" id="GO:0050661">
    <property type="term" value="F:NADP binding"/>
    <property type="evidence" value="ECO:0007669"/>
    <property type="project" value="InterPro"/>
</dbReference>
<keyword evidence="2 4" id="KW-0274">FAD</keyword>
<evidence type="ECO:0000256" key="3">
    <source>
        <dbReference type="ARBA" id="ARBA00023002"/>
    </source>
</evidence>
<evidence type="ECO:0000313" key="6">
    <source>
        <dbReference type="WBParaSite" id="Minc3s06246g39555"/>
    </source>
</evidence>
<keyword evidence="1 4" id="KW-0285">Flavoprotein</keyword>
<keyword evidence="4" id="KW-0503">Monooxygenase</keyword>
<name>A0A914NGE4_MELIC</name>
<protein>
    <recommendedName>
        <fullName evidence="4">Flavin-containing monooxygenase</fullName>
        <ecNumber evidence="4">1.-.-.-</ecNumber>
    </recommendedName>
</protein>
<keyword evidence="3 4" id="KW-0560">Oxidoreductase</keyword>
<dbReference type="GO" id="GO:0004499">
    <property type="term" value="F:N,N-dimethylaniline monooxygenase activity"/>
    <property type="evidence" value="ECO:0007669"/>
    <property type="project" value="InterPro"/>
</dbReference>
<evidence type="ECO:0000256" key="2">
    <source>
        <dbReference type="ARBA" id="ARBA00022827"/>
    </source>
</evidence>
<comment type="cofactor">
    <cofactor evidence="4">
        <name>FAD</name>
        <dbReference type="ChEBI" id="CHEBI:57692"/>
    </cofactor>
</comment>
<evidence type="ECO:0000256" key="1">
    <source>
        <dbReference type="ARBA" id="ARBA00022630"/>
    </source>
</evidence>
<proteinExistence type="inferred from homology"/>
<keyword evidence="5" id="KW-1185">Reference proteome</keyword>
<evidence type="ECO:0000256" key="4">
    <source>
        <dbReference type="RuleBase" id="RU361177"/>
    </source>
</evidence>
<reference evidence="6" key="1">
    <citation type="submission" date="2022-11" db="UniProtKB">
        <authorList>
            <consortium name="WormBaseParasite"/>
        </authorList>
    </citation>
    <scope>IDENTIFICATION</scope>
</reference>
<dbReference type="GO" id="GO:0050660">
    <property type="term" value="F:flavin adenine dinucleotide binding"/>
    <property type="evidence" value="ECO:0007669"/>
    <property type="project" value="InterPro"/>
</dbReference>